<name>A0A023AX56_GRENI</name>
<dbReference type="AlphaFoldDB" id="A0A023AX56"/>
<sequence>MKWRGITVGVVLGAYEACAKSLAGKQTNDGDLICDDCPMPPVRVWINQDGAFGLTDPVTYITEVLNKLNSSIDDFDFGVSLFNDRFEPWCYLSVVDMGGKAAFDEKVSTTAAALSVHSSLGSRGWPGDALSALPFVAKHQFDESEDTLNVFVVITEDWGKYHGMDCPYHGTHHDTHYDTHRDTQHDTHHVTLKHNGIHKDLGTRKGTECPFCSRWSEDEQSVFNKNAQDAVTCDSGVWYPTVEQLVHAIRTYKVVPLVLAAESKVDWWVDLWANQARLRHNQFAVIPVDTDSVGDAVLAGIKTLTDATSRNLVTPTEEATTASQPLTRLLPTTADLLTDPLTTTDLLTDPPTTTDLLTHPLTAADLLTDPLATADILTDPMTTDLLTDPLTTTFLLTDPLTTT</sequence>
<keyword evidence="2" id="KW-1185">Reference proteome</keyword>
<proteinExistence type="predicted"/>
<dbReference type="GeneID" id="22916023"/>
<protein>
    <submittedName>
        <fullName evidence="1">Uncharacterized protein</fullName>
    </submittedName>
</protein>
<dbReference type="Proteomes" id="UP000019763">
    <property type="component" value="Unassembled WGS sequence"/>
</dbReference>
<dbReference type="RefSeq" id="XP_011133452.1">
    <property type="nucleotide sequence ID" value="XM_011135150.1"/>
</dbReference>
<comment type="caution">
    <text evidence="1">The sequence shown here is derived from an EMBL/GenBank/DDBJ whole genome shotgun (WGS) entry which is preliminary data.</text>
</comment>
<reference evidence="1" key="1">
    <citation type="submission" date="2013-12" db="EMBL/GenBank/DDBJ databases">
        <authorList>
            <person name="Omoto C.K."/>
            <person name="Sibley D."/>
            <person name="Venepally P."/>
            <person name="Hadjithomas M."/>
            <person name="Karamycheva S."/>
            <person name="Brunk B."/>
            <person name="Roos D."/>
            <person name="Caler E."/>
            <person name="Lorenzi H."/>
        </authorList>
    </citation>
    <scope>NUCLEOTIDE SEQUENCE</scope>
</reference>
<feature type="non-terminal residue" evidence="1">
    <location>
        <position position="403"/>
    </location>
</feature>
<dbReference type="EMBL" id="AFNH02001337">
    <property type="protein sequence ID" value="EZG43294.1"/>
    <property type="molecule type" value="Genomic_DNA"/>
</dbReference>
<evidence type="ECO:0000313" key="2">
    <source>
        <dbReference type="Proteomes" id="UP000019763"/>
    </source>
</evidence>
<gene>
    <name evidence="1" type="ORF">GNI_177750</name>
</gene>
<organism evidence="1 2">
    <name type="scientific">Gregarina niphandrodes</name>
    <name type="common">Septate eugregarine</name>
    <dbReference type="NCBI Taxonomy" id="110365"/>
    <lineage>
        <taxon>Eukaryota</taxon>
        <taxon>Sar</taxon>
        <taxon>Alveolata</taxon>
        <taxon>Apicomplexa</taxon>
        <taxon>Conoidasida</taxon>
        <taxon>Gregarinasina</taxon>
        <taxon>Eugregarinorida</taxon>
        <taxon>Gregarinidae</taxon>
        <taxon>Gregarina</taxon>
    </lineage>
</organism>
<evidence type="ECO:0000313" key="1">
    <source>
        <dbReference type="EMBL" id="EZG43294.1"/>
    </source>
</evidence>
<dbReference type="VEuPathDB" id="CryptoDB:GNI_177750"/>
<accession>A0A023AX56</accession>